<dbReference type="PANTHER" id="PTHR43547:SF2">
    <property type="entry name" value="HYBRID SIGNAL TRANSDUCTION HISTIDINE KINASE C"/>
    <property type="match status" value="1"/>
</dbReference>
<dbReference type="InterPro" id="IPR036890">
    <property type="entry name" value="HATPase_C_sf"/>
</dbReference>
<evidence type="ECO:0000256" key="1">
    <source>
        <dbReference type="ARBA" id="ARBA00000085"/>
    </source>
</evidence>
<dbReference type="STRING" id="1121898.GCA_000422725_01641"/>
<comment type="catalytic activity">
    <reaction evidence="1">
        <text>ATP + protein L-histidine = ADP + protein N-phospho-L-histidine.</text>
        <dbReference type="EC" id="2.7.13.3"/>
    </reaction>
</comment>
<dbReference type="PROSITE" id="PS51257">
    <property type="entry name" value="PROKAR_LIPOPROTEIN"/>
    <property type="match status" value="1"/>
</dbReference>
<keyword evidence="4" id="KW-0472">Membrane</keyword>
<keyword evidence="7" id="KW-1185">Reference proteome</keyword>
<dbReference type="eggNOG" id="COG2205">
    <property type="taxonomic scope" value="Bacteria"/>
</dbReference>
<evidence type="ECO:0000256" key="3">
    <source>
        <dbReference type="ARBA" id="ARBA00022553"/>
    </source>
</evidence>
<dbReference type="SUPFAM" id="SSF47384">
    <property type="entry name" value="Homodimeric domain of signal transducing histidine kinase"/>
    <property type="match status" value="1"/>
</dbReference>
<dbReference type="InterPro" id="IPR003661">
    <property type="entry name" value="HisK_dim/P_dom"/>
</dbReference>
<dbReference type="PRINTS" id="PR00344">
    <property type="entry name" value="BCTRLSENSOR"/>
</dbReference>
<dbReference type="InterPro" id="IPR005467">
    <property type="entry name" value="His_kinase_dom"/>
</dbReference>
<feature type="domain" description="Histidine kinase" evidence="5">
    <location>
        <begin position="238"/>
        <end position="449"/>
    </location>
</feature>
<dbReference type="SUPFAM" id="SSF55874">
    <property type="entry name" value="ATPase domain of HSP90 chaperone/DNA topoisomerase II/histidine kinase"/>
    <property type="match status" value="1"/>
</dbReference>
<organism evidence="6 7">
    <name type="scientific">Flavobacterium subsaxonicum WB 4.1-42 = DSM 21790</name>
    <dbReference type="NCBI Taxonomy" id="1121898"/>
    <lineage>
        <taxon>Bacteria</taxon>
        <taxon>Pseudomonadati</taxon>
        <taxon>Bacteroidota</taxon>
        <taxon>Flavobacteriia</taxon>
        <taxon>Flavobacteriales</taxon>
        <taxon>Flavobacteriaceae</taxon>
        <taxon>Flavobacterium</taxon>
    </lineage>
</organism>
<keyword evidence="4" id="KW-0812">Transmembrane</keyword>
<name>A0A0A2MRN0_9FLAO</name>
<gene>
    <name evidence="6" type="ORF">Q766_04595</name>
</gene>
<dbReference type="InterPro" id="IPR036097">
    <property type="entry name" value="HisK_dim/P_sf"/>
</dbReference>
<dbReference type="GO" id="GO:0000155">
    <property type="term" value="F:phosphorelay sensor kinase activity"/>
    <property type="evidence" value="ECO:0007669"/>
    <property type="project" value="InterPro"/>
</dbReference>
<dbReference type="Pfam" id="PF02518">
    <property type="entry name" value="HATPase_c"/>
    <property type="match status" value="1"/>
</dbReference>
<feature type="transmembrane region" description="Helical" evidence="4">
    <location>
        <begin position="197"/>
        <end position="217"/>
    </location>
</feature>
<sequence>MKRKIALLITGCIITVAALACIQGYFIFNTYKLYAKEADGAIRQQLLKLETTGKFDTINAVWMENTSRFMDEYHRGQSTKEQYKTNIAKISDSLSKVMSRFIIKERFFEGYNVSYSNYIDNVILFRDCQKEGDTLFSEKILLYGNNTENAEELDASQSNWHGSIPQASPDDVSLDFEVITKRSYSIANWQTEVAAKMVGLLIFTGALLAFVVVLFYFSIKNLITQKKTADIKTDFVNNITHEFQTPIAAMDIAVKTLQRKEQELTPDQFNNTLSIISRQNQRMQKLFSQVTQASVATDVIPTSHAEALNCNDIKQIVHDFMLSGPNVTIHCPNGNATIYIDRFHLATLLINLLDNAVKYGGSNITIALEDVDGNAVLSVTDDGMGIPQKEKTVIFDKFYRVQKGNIHNTKGLGLGLHYVRQITEAYKGSVAVTGDEGHGSTFTLSIPLA</sequence>
<dbReference type="Proteomes" id="UP000030111">
    <property type="component" value="Unassembled WGS sequence"/>
</dbReference>
<dbReference type="Gene3D" id="3.30.565.10">
    <property type="entry name" value="Histidine kinase-like ATPase, C-terminal domain"/>
    <property type="match status" value="1"/>
</dbReference>
<dbReference type="CDD" id="cd00075">
    <property type="entry name" value="HATPase"/>
    <property type="match status" value="1"/>
</dbReference>
<evidence type="ECO:0000256" key="4">
    <source>
        <dbReference type="SAM" id="Phobius"/>
    </source>
</evidence>
<dbReference type="EMBL" id="JRLY01000002">
    <property type="protein sequence ID" value="KGO94211.1"/>
    <property type="molecule type" value="Genomic_DNA"/>
</dbReference>
<dbReference type="InterPro" id="IPR004358">
    <property type="entry name" value="Sig_transdc_His_kin-like_C"/>
</dbReference>
<dbReference type="Gene3D" id="1.10.287.130">
    <property type="match status" value="1"/>
</dbReference>
<dbReference type="SMART" id="SM00388">
    <property type="entry name" value="HisKA"/>
    <property type="match status" value="1"/>
</dbReference>
<keyword evidence="3" id="KW-0597">Phosphoprotein</keyword>
<dbReference type="InterPro" id="IPR003594">
    <property type="entry name" value="HATPase_dom"/>
</dbReference>
<dbReference type="EC" id="2.7.13.3" evidence="2"/>
<dbReference type="Pfam" id="PF00512">
    <property type="entry name" value="HisKA"/>
    <property type="match status" value="1"/>
</dbReference>
<comment type="caution">
    <text evidence="6">The sequence shown here is derived from an EMBL/GenBank/DDBJ whole genome shotgun (WGS) entry which is preliminary data.</text>
</comment>
<accession>A0A0A2MRN0</accession>
<dbReference type="PANTHER" id="PTHR43547">
    <property type="entry name" value="TWO-COMPONENT HISTIDINE KINASE"/>
    <property type="match status" value="1"/>
</dbReference>
<dbReference type="SMART" id="SM00387">
    <property type="entry name" value="HATPase_c"/>
    <property type="match status" value="1"/>
</dbReference>
<keyword evidence="4" id="KW-1133">Transmembrane helix</keyword>
<dbReference type="RefSeq" id="WP_026990504.1">
    <property type="nucleotide sequence ID" value="NZ_AUGP01000017.1"/>
</dbReference>
<dbReference type="AlphaFoldDB" id="A0A0A2MRN0"/>
<protein>
    <recommendedName>
        <fullName evidence="2">histidine kinase</fullName>
        <ecNumber evidence="2">2.7.13.3</ecNumber>
    </recommendedName>
</protein>
<reference evidence="6 7" key="1">
    <citation type="submission" date="2013-09" db="EMBL/GenBank/DDBJ databases">
        <authorList>
            <person name="Zeng Z."/>
            <person name="Chen C."/>
        </authorList>
    </citation>
    <scope>NUCLEOTIDE SEQUENCE [LARGE SCALE GENOMIC DNA]</scope>
    <source>
        <strain evidence="6 7">WB 4.1-42</strain>
    </source>
</reference>
<proteinExistence type="predicted"/>
<evidence type="ECO:0000313" key="7">
    <source>
        <dbReference type="Proteomes" id="UP000030111"/>
    </source>
</evidence>
<dbReference type="PROSITE" id="PS50109">
    <property type="entry name" value="HIS_KIN"/>
    <property type="match status" value="1"/>
</dbReference>
<evidence type="ECO:0000259" key="5">
    <source>
        <dbReference type="PROSITE" id="PS50109"/>
    </source>
</evidence>
<dbReference type="CDD" id="cd00082">
    <property type="entry name" value="HisKA"/>
    <property type="match status" value="1"/>
</dbReference>
<evidence type="ECO:0000256" key="2">
    <source>
        <dbReference type="ARBA" id="ARBA00012438"/>
    </source>
</evidence>
<evidence type="ECO:0000313" key="6">
    <source>
        <dbReference type="EMBL" id="KGO94211.1"/>
    </source>
</evidence>